<sequence length="95" mass="10462">MDNKKLSEVVPDRVYLNRGGHRVEVPMHKLHYPHSVLRSNRPKMEDTAGNVPGALLQVGDHRPEIVQNSGGAANKVKQEVKEVQEDGKDEGGSAK</sequence>
<dbReference type="Proteomes" id="UP000006790">
    <property type="component" value="Chromosome 2"/>
</dbReference>
<protein>
    <submittedName>
        <fullName evidence="2">Uncharacterized protein</fullName>
    </submittedName>
</protein>
<dbReference type="EMBL" id="CP002498">
    <property type="protein sequence ID" value="AET38183.1"/>
    <property type="molecule type" value="Genomic_DNA"/>
</dbReference>
<dbReference type="RefSeq" id="XP_003645000.1">
    <property type="nucleotide sequence ID" value="XM_003644952.1"/>
</dbReference>
<keyword evidence="3" id="KW-1185">Reference proteome</keyword>
<evidence type="ECO:0000313" key="3">
    <source>
        <dbReference type="Proteomes" id="UP000006790"/>
    </source>
</evidence>
<dbReference type="HOGENOM" id="CLU_2372811_0_0_1"/>
<reference evidence="3" key="1">
    <citation type="journal article" date="2012" name="G3 (Bethesda)">
        <title>Pichia sorbitophila, an interspecies yeast hybrid reveals early steps of genome resolution following polyploidization.</title>
        <authorList>
            <person name="Leh Louis V."/>
            <person name="Despons L."/>
            <person name="Friedrich A."/>
            <person name="Martin T."/>
            <person name="Durrens P."/>
            <person name="Casaregola S."/>
            <person name="Neuveglise C."/>
            <person name="Fairhead C."/>
            <person name="Marck C."/>
            <person name="Cruz J.A."/>
            <person name="Straub M.L."/>
            <person name="Kugler V."/>
            <person name="Sacerdot C."/>
            <person name="Uzunov Z."/>
            <person name="Thierry A."/>
            <person name="Weiss S."/>
            <person name="Bleykasten C."/>
            <person name="De Montigny J."/>
            <person name="Jacques N."/>
            <person name="Jung P."/>
            <person name="Lemaire M."/>
            <person name="Mallet S."/>
            <person name="Morel G."/>
            <person name="Richard G.F."/>
            <person name="Sarkar A."/>
            <person name="Savel G."/>
            <person name="Schacherer J."/>
            <person name="Seret M.L."/>
            <person name="Talla E."/>
            <person name="Samson G."/>
            <person name="Jubin C."/>
            <person name="Poulain J."/>
            <person name="Vacherie B."/>
            <person name="Barbe V."/>
            <person name="Pelletier E."/>
            <person name="Sherman D.J."/>
            <person name="Westhof E."/>
            <person name="Weissenbach J."/>
            <person name="Baret P.V."/>
            <person name="Wincker P."/>
            <person name="Gaillardin C."/>
            <person name="Dujon B."/>
            <person name="Souciet J.L."/>
        </authorList>
    </citation>
    <scope>NUCLEOTIDE SEQUENCE [LARGE SCALE GENOMIC DNA]</scope>
    <source>
        <strain evidence="3">CBS 270.75 / DBVPG 7215 / KCTC 17166 / NRRL Y-17582</strain>
    </source>
</reference>
<dbReference type="AlphaFoldDB" id="G8JPC5"/>
<evidence type="ECO:0000313" key="2">
    <source>
        <dbReference type="EMBL" id="AET38183.1"/>
    </source>
</evidence>
<dbReference type="KEGG" id="erc:Ecym_2456"/>
<name>G8JPC5_ERECY</name>
<gene>
    <name evidence="2" type="ordered locus">Ecym_2456</name>
</gene>
<organism evidence="2 3">
    <name type="scientific">Eremothecium cymbalariae (strain CBS 270.75 / DBVPG 7215 / KCTC 17166 / NRRL Y-17582)</name>
    <name type="common">Yeast</name>
    <dbReference type="NCBI Taxonomy" id="931890"/>
    <lineage>
        <taxon>Eukaryota</taxon>
        <taxon>Fungi</taxon>
        <taxon>Dikarya</taxon>
        <taxon>Ascomycota</taxon>
        <taxon>Saccharomycotina</taxon>
        <taxon>Saccharomycetes</taxon>
        <taxon>Saccharomycetales</taxon>
        <taxon>Saccharomycetaceae</taxon>
        <taxon>Eremothecium</taxon>
    </lineage>
</organism>
<dbReference type="InParanoid" id="G8JPC5"/>
<feature type="region of interest" description="Disordered" evidence="1">
    <location>
        <begin position="66"/>
        <end position="95"/>
    </location>
</feature>
<accession>G8JPC5</accession>
<evidence type="ECO:0000256" key="1">
    <source>
        <dbReference type="SAM" id="MobiDB-lite"/>
    </source>
</evidence>
<feature type="compositionally biased region" description="Basic and acidic residues" evidence="1">
    <location>
        <begin position="76"/>
        <end position="95"/>
    </location>
</feature>
<dbReference type="GeneID" id="11471879"/>
<proteinExistence type="predicted"/>